<feature type="binding site" evidence="14">
    <location>
        <position position="271"/>
    </location>
    <ligand>
        <name>Mg(2+)</name>
        <dbReference type="ChEBI" id="CHEBI:18420"/>
    </ligand>
</feature>
<dbReference type="Pfam" id="PF01557">
    <property type="entry name" value="FAA_hydrolase"/>
    <property type="match status" value="1"/>
</dbReference>
<keyword evidence="10" id="KW-0828">Tyrosine catabolism</keyword>
<feature type="binding site" evidence="13">
    <location>
        <position position="258"/>
    </location>
    <ligand>
        <name>substrate</name>
    </ligand>
</feature>
<sequence length="432" mass="47692">MEQHMNLNETHDSDLKSWVESANAPECPFPIQNLPFGVFSIEHLQQPHVGVAIGDYILDLTLIEQAGLLSLENKVFDQSKLNPFMALGKAAWSRVRRDVSNLLNIDNAVLRDDESLRSRVLVAQSEATMHLPFEVMEYTDFYASREHATNVGCMFRDPENALMPNWLHIPIGYNGRASTVVVSGTDIRRPVGQLKAPDAKAPIFAPSRKLDIELEIGAVVGYGNEMGSAITTSQANDMIFGYVLLNDWSARDVQVWEYQPLGPFQAKVFASTISPWVVTQEALEPFRVSGPTQDPEPLEYLQQNQAQNFDIKLSVELLPQDAQQSTVISNTNFKGMYWSCAQQLTHHASSGCAMRTGDLLGSGTISGPTPDSCGSMLEMTWNGRDPITLADGSERTFIEDNDTLILSGYSQTATYRVGFGQAVGKILPSKSN</sequence>
<evidence type="ECO:0000256" key="1">
    <source>
        <dbReference type="ARBA" id="ARBA00001913"/>
    </source>
</evidence>
<comment type="cofactor">
    <cofactor evidence="2 14">
        <name>Mg(2+)</name>
        <dbReference type="ChEBI" id="CHEBI:18420"/>
    </cofactor>
</comment>
<dbReference type="GO" id="GO:0046872">
    <property type="term" value="F:metal ion binding"/>
    <property type="evidence" value="ECO:0007669"/>
    <property type="project" value="UniProtKB-KW"/>
</dbReference>
<feature type="binding site" evidence="14">
    <location>
        <position position="247"/>
    </location>
    <ligand>
        <name>Ca(2+)</name>
        <dbReference type="ChEBI" id="CHEBI:29108"/>
    </ligand>
</feature>
<reference evidence="18" key="1">
    <citation type="submission" date="2015-08" db="EMBL/GenBank/DDBJ databases">
        <title>Vibrio galatheae sp. nov., a novel member of the Vibrionaceae family isolated from the Solomon Islands.</title>
        <authorList>
            <person name="Giubergia S."/>
            <person name="Machado H."/>
            <person name="Mateiu R.V."/>
            <person name="Gram L."/>
        </authorList>
    </citation>
    <scope>NUCLEOTIDE SEQUENCE [LARGE SCALE GENOMIC DNA]</scope>
    <source>
        <strain evidence="18">DSM 19134</strain>
    </source>
</reference>
<keyword evidence="8 14" id="KW-0106">Calcium</keyword>
<evidence type="ECO:0000256" key="5">
    <source>
        <dbReference type="ARBA" id="ARBA00012094"/>
    </source>
</evidence>
<dbReference type="GO" id="GO:1902000">
    <property type="term" value="P:homogentisate catabolic process"/>
    <property type="evidence" value="ECO:0007669"/>
    <property type="project" value="TreeGrafter"/>
</dbReference>
<protein>
    <recommendedName>
        <fullName evidence="5">fumarylacetoacetase</fullName>
        <ecNumber evidence="5">3.7.1.2</ecNumber>
    </recommendedName>
</protein>
<dbReference type="SUPFAM" id="SSF56529">
    <property type="entry name" value="FAH"/>
    <property type="match status" value="1"/>
</dbReference>
<comment type="similarity">
    <text evidence="4">Belongs to the FAH family.</text>
</comment>
<comment type="cofactor">
    <cofactor evidence="1 14">
        <name>Ca(2+)</name>
        <dbReference type="ChEBI" id="CHEBI:29108"/>
    </cofactor>
</comment>
<evidence type="ECO:0000259" key="16">
    <source>
        <dbReference type="Pfam" id="PF09298"/>
    </source>
</evidence>
<dbReference type="InterPro" id="IPR011234">
    <property type="entry name" value="Fumarylacetoacetase-like_C"/>
</dbReference>
<evidence type="ECO:0000256" key="4">
    <source>
        <dbReference type="ARBA" id="ARBA00010211"/>
    </source>
</evidence>
<dbReference type="InterPro" id="IPR015377">
    <property type="entry name" value="Fumarylacetoacetase_N"/>
</dbReference>
<dbReference type="PANTHER" id="PTHR43069:SF2">
    <property type="entry name" value="FUMARYLACETOACETASE"/>
    <property type="match status" value="1"/>
</dbReference>
<feature type="binding site" evidence="13">
    <location>
        <position position="142"/>
    </location>
    <ligand>
        <name>substrate</name>
    </ligand>
</feature>
<evidence type="ECO:0000256" key="14">
    <source>
        <dbReference type="PIRSR" id="PIRSR605959-3"/>
    </source>
</evidence>
<evidence type="ECO:0000256" key="6">
    <source>
        <dbReference type="ARBA" id="ARBA00022723"/>
    </source>
</evidence>
<feature type="binding site" evidence="14">
    <location>
        <position position="215"/>
    </location>
    <ligand>
        <name>Ca(2+)</name>
        <dbReference type="ChEBI" id="CHEBI:29108"/>
    </ligand>
</feature>
<dbReference type="InterPro" id="IPR036663">
    <property type="entry name" value="Fumarylacetoacetase_C_sf"/>
</dbReference>
<gene>
    <name evidence="17" type="ORF">AKJ31_17770</name>
</gene>
<keyword evidence="18" id="KW-1185">Reference proteome</keyword>
<dbReference type="Proteomes" id="UP000037530">
    <property type="component" value="Unassembled WGS sequence"/>
</dbReference>
<feature type="domain" description="Fumarylacetoacetase-like C-terminal" evidence="15">
    <location>
        <begin position="138"/>
        <end position="404"/>
    </location>
</feature>
<feature type="active site" description="Proton acceptor" evidence="12">
    <location>
        <position position="147"/>
    </location>
</feature>
<feature type="binding site" evidence="13">
    <location>
        <position position="156"/>
    </location>
    <ligand>
        <name>substrate</name>
    </ligand>
</feature>
<dbReference type="AlphaFoldDB" id="A0A0M0HXH6"/>
<dbReference type="GO" id="GO:0006572">
    <property type="term" value="P:L-tyrosine catabolic process"/>
    <property type="evidence" value="ECO:0007669"/>
    <property type="project" value="UniProtKB-KW"/>
</dbReference>
<organism evidence="17 18">
    <name type="scientific">Vibrio hepatarius</name>
    <dbReference type="NCBI Taxonomy" id="171383"/>
    <lineage>
        <taxon>Bacteria</taxon>
        <taxon>Pseudomonadati</taxon>
        <taxon>Pseudomonadota</taxon>
        <taxon>Gammaproteobacteria</taxon>
        <taxon>Vibrionales</taxon>
        <taxon>Vibrionaceae</taxon>
        <taxon>Vibrio</taxon>
        <taxon>Vibrio oreintalis group</taxon>
    </lineage>
</organism>
<feature type="binding site" evidence="14">
    <location>
        <position position="267"/>
    </location>
    <ligand>
        <name>Mg(2+)</name>
        <dbReference type="ChEBI" id="CHEBI:18420"/>
    </ligand>
</feature>
<evidence type="ECO:0000256" key="12">
    <source>
        <dbReference type="PIRSR" id="PIRSR605959-1"/>
    </source>
</evidence>
<feature type="binding site" evidence="13">
    <location>
        <position position="364"/>
    </location>
    <ligand>
        <name>substrate</name>
    </ligand>
</feature>
<dbReference type="InterPro" id="IPR005959">
    <property type="entry name" value="Fumarylacetoacetase"/>
</dbReference>
<dbReference type="OrthoDB" id="3766879at2"/>
<dbReference type="FunFam" id="3.90.850.10:FF:000004">
    <property type="entry name" value="Fumarylacetoacetase"/>
    <property type="match status" value="1"/>
</dbReference>
<evidence type="ECO:0000256" key="13">
    <source>
        <dbReference type="PIRSR" id="PIRSR605959-2"/>
    </source>
</evidence>
<proteinExistence type="inferred from homology"/>
<dbReference type="PATRIC" id="fig|171383.3.peg.3629"/>
<dbReference type="PANTHER" id="PTHR43069">
    <property type="entry name" value="FUMARYLACETOACETASE"/>
    <property type="match status" value="1"/>
</dbReference>
<feature type="binding site" evidence="14">
    <location>
        <position position="213"/>
    </location>
    <ligand>
        <name>Ca(2+)</name>
        <dbReference type="ChEBI" id="CHEBI:29108"/>
    </ligand>
</feature>
<feature type="binding site" evidence="14">
    <location>
        <position position="247"/>
    </location>
    <ligand>
        <name>Mg(2+)</name>
        <dbReference type="ChEBI" id="CHEBI:18420"/>
    </ligand>
</feature>
<name>A0A0M0HXH6_9VIBR</name>
<evidence type="ECO:0000256" key="11">
    <source>
        <dbReference type="ARBA" id="ARBA00023232"/>
    </source>
</evidence>
<dbReference type="EMBL" id="LHPI01000019">
    <property type="protein sequence ID" value="KOO06343.1"/>
    <property type="molecule type" value="Genomic_DNA"/>
</dbReference>
<evidence type="ECO:0000313" key="17">
    <source>
        <dbReference type="EMBL" id="KOO06343.1"/>
    </source>
</evidence>
<dbReference type="EC" id="3.7.1.2" evidence="5"/>
<keyword evidence="9 14" id="KW-0460">Magnesium</keyword>
<evidence type="ECO:0000256" key="2">
    <source>
        <dbReference type="ARBA" id="ARBA00001946"/>
    </source>
</evidence>
<feature type="binding site" evidence="14">
    <location>
        <position position="140"/>
    </location>
    <ligand>
        <name>Ca(2+)</name>
        <dbReference type="ChEBI" id="CHEBI:29108"/>
    </ligand>
</feature>
<dbReference type="UniPathway" id="UPA00139">
    <property type="reaction ID" value="UER00341"/>
</dbReference>
<dbReference type="STRING" id="171383.AKJ31_17770"/>
<keyword evidence="7" id="KW-0378">Hydrolase</keyword>
<keyword evidence="11" id="KW-0585">Phenylalanine catabolism</keyword>
<evidence type="ECO:0000256" key="3">
    <source>
        <dbReference type="ARBA" id="ARBA00004782"/>
    </source>
</evidence>
<dbReference type="NCBIfam" id="TIGR01266">
    <property type="entry name" value="fum_ac_acetase"/>
    <property type="match status" value="1"/>
</dbReference>
<comment type="caution">
    <text evidence="17">The sequence shown here is derived from an EMBL/GenBank/DDBJ whole genome shotgun (WGS) entry which is preliminary data.</text>
</comment>
<dbReference type="GO" id="GO:0006559">
    <property type="term" value="P:L-phenylalanine catabolic process"/>
    <property type="evidence" value="ECO:0007669"/>
    <property type="project" value="UniProtKB-UniPathway"/>
</dbReference>
<accession>A0A0M0HXH6</accession>
<feature type="binding site" evidence="13">
    <location>
        <position position="254"/>
    </location>
    <ligand>
        <name>substrate</name>
    </ligand>
</feature>
<evidence type="ECO:0000256" key="8">
    <source>
        <dbReference type="ARBA" id="ARBA00022837"/>
    </source>
</evidence>
<comment type="pathway">
    <text evidence="3">Amino-acid degradation; L-phenylalanine degradation; acetoacetate and fumarate from L-phenylalanine: step 6/6.</text>
</comment>
<keyword evidence="6 14" id="KW-0479">Metal-binding</keyword>
<evidence type="ECO:0000256" key="7">
    <source>
        <dbReference type="ARBA" id="ARBA00022801"/>
    </source>
</evidence>
<dbReference type="Gene3D" id="3.90.850.10">
    <property type="entry name" value="Fumarylacetoacetase-like, C-terminal domain"/>
    <property type="match status" value="1"/>
</dbReference>
<dbReference type="SUPFAM" id="SSF63433">
    <property type="entry name" value="Fumarylacetoacetate hydrolase, FAH, N-terminal domain"/>
    <property type="match status" value="1"/>
</dbReference>
<dbReference type="Pfam" id="PF09298">
    <property type="entry name" value="FAA_hydrolase_N"/>
    <property type="match status" value="1"/>
</dbReference>
<dbReference type="GO" id="GO:0004334">
    <property type="term" value="F:fumarylacetoacetase activity"/>
    <property type="evidence" value="ECO:0007669"/>
    <property type="project" value="UniProtKB-EC"/>
</dbReference>
<evidence type="ECO:0000313" key="18">
    <source>
        <dbReference type="Proteomes" id="UP000037530"/>
    </source>
</evidence>
<evidence type="ECO:0000256" key="9">
    <source>
        <dbReference type="ARBA" id="ARBA00022842"/>
    </source>
</evidence>
<evidence type="ECO:0000256" key="10">
    <source>
        <dbReference type="ARBA" id="ARBA00022878"/>
    </source>
</evidence>
<feature type="domain" description="Fumarylacetoacetase N-terminal" evidence="16">
    <location>
        <begin position="32"/>
        <end position="132"/>
    </location>
</feature>
<dbReference type="InterPro" id="IPR036462">
    <property type="entry name" value="Fumarylacetoacetase_N_sf"/>
</dbReference>
<dbReference type="Gene3D" id="2.30.30.230">
    <property type="entry name" value="Fumarylacetoacetase, N-terminal domain"/>
    <property type="match status" value="1"/>
</dbReference>
<evidence type="ECO:0000259" key="15">
    <source>
        <dbReference type="Pfam" id="PF01557"/>
    </source>
</evidence>